<dbReference type="WBParaSite" id="HPBE_0002084501-mRNA-1">
    <property type="protein sequence ID" value="HPBE_0002084501-mRNA-1"/>
    <property type="gene ID" value="HPBE_0002084501"/>
</dbReference>
<dbReference type="OrthoDB" id="18190at2759"/>
<evidence type="ECO:0000313" key="3">
    <source>
        <dbReference type="WBParaSite" id="HPBE_0002084501-mRNA-1"/>
    </source>
</evidence>
<keyword evidence="2" id="KW-1185">Reference proteome</keyword>
<evidence type="ECO:0000313" key="2">
    <source>
        <dbReference type="Proteomes" id="UP000050761"/>
    </source>
</evidence>
<name>A0A183GER7_HELPZ</name>
<accession>A0A183GER7</accession>
<dbReference type="SUPFAM" id="SSF48371">
    <property type="entry name" value="ARM repeat"/>
    <property type="match status" value="1"/>
</dbReference>
<dbReference type="PANTHER" id="PTHR20938">
    <property type="entry name" value="INTEGRATOR COMPLEX SUBUNIT 4"/>
    <property type="match status" value="1"/>
</dbReference>
<sequence length="483" mass="54776">MVKTNLLPKKRKHAQDVSFTNDVKRVKQELESVVVPRRPTLAPLTKRRAVDVLNDVLSRLQGGDRQIASMLLREFSIDHLPTLSEDVAEVVDLIITSASVTSYDQIARQLLRLLLCIMRRTDGSLWNNVLQRLLSDAGKEAKQYRRLNRMWTEVAKSARLPKSIITRLKCDLPSCPVLYVLIKTHKLPPEGATIESPSSFKLLGFIPSHLPNTNAFLQKLRAIRAGEEYVMESFDVTSLYTNVSRESALQAVSEILTERQTCVNLYGLSVSQVMTLVNECLMCNVFKWSGEYYRQIRGLAMGQRLAPVLAVAFMSKGLWLLCTIEDGLTIHTYNTVKNLVGDSHRQVRILALRILLVFANRMPTLSIVSSFSKASDTKLRLCDDAFSIACDAVNDQEVMVRTEAATILGEFQMVSDGFLDQTLDKKMMRTIQDSSGREQVKKVHQSRFAITQTPHQPTRESRWKSIHQGHQKQTPYDLQLIFR</sequence>
<dbReference type="PANTHER" id="PTHR20938:SF0">
    <property type="entry name" value="INTEGRATOR COMPLEX SUBUNIT 4"/>
    <property type="match status" value="1"/>
</dbReference>
<dbReference type="Proteomes" id="UP000050761">
    <property type="component" value="Unassembled WGS sequence"/>
</dbReference>
<dbReference type="EMBL" id="UZAH01032491">
    <property type="protein sequence ID" value="VDP22117.1"/>
    <property type="molecule type" value="Genomic_DNA"/>
</dbReference>
<gene>
    <name evidence="1" type="ORF">HPBE_LOCUS20844</name>
</gene>
<dbReference type="InterPro" id="IPR016024">
    <property type="entry name" value="ARM-type_fold"/>
</dbReference>
<evidence type="ECO:0000313" key="1">
    <source>
        <dbReference type="EMBL" id="VDP22117.1"/>
    </source>
</evidence>
<proteinExistence type="predicted"/>
<protein>
    <submittedName>
        <fullName evidence="3">Reverse transcriptase domain-containing protein</fullName>
    </submittedName>
</protein>
<dbReference type="GO" id="GO:0016180">
    <property type="term" value="P:snRNA processing"/>
    <property type="evidence" value="ECO:0007669"/>
    <property type="project" value="TreeGrafter"/>
</dbReference>
<dbReference type="AlphaFoldDB" id="A0A183GER7"/>
<accession>A0A3P8B4F8</accession>
<organism evidence="2 3">
    <name type="scientific">Heligmosomoides polygyrus</name>
    <name type="common">Parasitic roundworm</name>
    <dbReference type="NCBI Taxonomy" id="6339"/>
    <lineage>
        <taxon>Eukaryota</taxon>
        <taxon>Metazoa</taxon>
        <taxon>Ecdysozoa</taxon>
        <taxon>Nematoda</taxon>
        <taxon>Chromadorea</taxon>
        <taxon>Rhabditida</taxon>
        <taxon>Rhabditina</taxon>
        <taxon>Rhabditomorpha</taxon>
        <taxon>Strongyloidea</taxon>
        <taxon>Heligmosomidae</taxon>
        <taxon>Heligmosomoides</taxon>
    </lineage>
</organism>
<dbReference type="GO" id="GO:0032039">
    <property type="term" value="C:integrator complex"/>
    <property type="evidence" value="ECO:0007669"/>
    <property type="project" value="TreeGrafter"/>
</dbReference>
<reference evidence="1 2" key="1">
    <citation type="submission" date="2018-11" db="EMBL/GenBank/DDBJ databases">
        <authorList>
            <consortium name="Pathogen Informatics"/>
        </authorList>
    </citation>
    <scope>NUCLEOTIDE SEQUENCE [LARGE SCALE GENOMIC DNA]</scope>
</reference>
<reference evidence="3" key="2">
    <citation type="submission" date="2019-09" db="UniProtKB">
        <authorList>
            <consortium name="WormBaseParasite"/>
        </authorList>
    </citation>
    <scope>IDENTIFICATION</scope>
</reference>